<evidence type="ECO:0000256" key="3">
    <source>
        <dbReference type="ARBA" id="ARBA00022448"/>
    </source>
</evidence>
<dbReference type="CDD" id="cd03257">
    <property type="entry name" value="ABC_NikE_OppD_transporters"/>
    <property type="match status" value="1"/>
</dbReference>
<dbReference type="PANTHER" id="PTHR43297">
    <property type="entry name" value="OLIGOPEPTIDE TRANSPORT ATP-BINDING PROTEIN APPD"/>
    <property type="match status" value="1"/>
</dbReference>
<dbReference type="Proteomes" id="UP000293995">
    <property type="component" value="Chromosome"/>
</dbReference>
<reference evidence="11 12" key="1">
    <citation type="submission" date="2019-01" db="EMBL/GenBank/DDBJ databases">
        <title>Genome sequencing of strain DFW100M-13.</title>
        <authorList>
            <person name="Heo J."/>
            <person name="Kim S.-J."/>
            <person name="Kim J.-S."/>
            <person name="Hong S.-B."/>
            <person name="Kwon S.-W."/>
        </authorList>
    </citation>
    <scope>NUCLEOTIDE SEQUENCE [LARGE SCALE GENOMIC DNA]</scope>
    <source>
        <strain evidence="11 12">DFW100M-13</strain>
    </source>
</reference>
<dbReference type="GO" id="GO:0005886">
    <property type="term" value="C:plasma membrane"/>
    <property type="evidence" value="ECO:0007669"/>
    <property type="project" value="UniProtKB-SubCell"/>
</dbReference>
<dbReference type="SMART" id="SM00382">
    <property type="entry name" value="AAA"/>
    <property type="match status" value="1"/>
</dbReference>
<dbReference type="InterPro" id="IPR050388">
    <property type="entry name" value="ABC_Ni/Peptide_Import"/>
</dbReference>
<dbReference type="Pfam" id="PF00005">
    <property type="entry name" value="ABC_tran"/>
    <property type="match status" value="1"/>
</dbReference>
<evidence type="ECO:0000256" key="7">
    <source>
        <dbReference type="ARBA" id="ARBA00022840"/>
    </source>
</evidence>
<dbReference type="InterPro" id="IPR017871">
    <property type="entry name" value="ABC_transporter-like_CS"/>
</dbReference>
<evidence type="ECO:0000256" key="5">
    <source>
        <dbReference type="ARBA" id="ARBA00022519"/>
    </source>
</evidence>
<keyword evidence="8" id="KW-1278">Translocase</keyword>
<keyword evidence="12" id="KW-1185">Reference proteome</keyword>
<organism evidence="11 12">
    <name type="scientific">Microbacterium protaetiae</name>
    <dbReference type="NCBI Taxonomy" id="2509458"/>
    <lineage>
        <taxon>Bacteria</taxon>
        <taxon>Bacillati</taxon>
        <taxon>Actinomycetota</taxon>
        <taxon>Actinomycetes</taxon>
        <taxon>Micrococcales</taxon>
        <taxon>Microbacteriaceae</taxon>
        <taxon>Microbacterium</taxon>
    </lineage>
</organism>
<keyword evidence="6" id="KW-0547">Nucleotide-binding</keyword>
<dbReference type="GO" id="GO:0015833">
    <property type="term" value="P:peptide transport"/>
    <property type="evidence" value="ECO:0007669"/>
    <property type="project" value="InterPro"/>
</dbReference>
<dbReference type="PROSITE" id="PS50893">
    <property type="entry name" value="ABC_TRANSPORTER_2"/>
    <property type="match status" value="1"/>
</dbReference>
<dbReference type="Pfam" id="PF08352">
    <property type="entry name" value="oligo_HPY"/>
    <property type="match status" value="1"/>
</dbReference>
<dbReference type="Gene3D" id="3.40.50.300">
    <property type="entry name" value="P-loop containing nucleotide triphosphate hydrolases"/>
    <property type="match status" value="1"/>
</dbReference>
<dbReference type="PANTHER" id="PTHR43297:SF14">
    <property type="entry name" value="ATPASE AAA-TYPE CORE DOMAIN-CONTAINING PROTEIN"/>
    <property type="match status" value="1"/>
</dbReference>
<dbReference type="InterPro" id="IPR027417">
    <property type="entry name" value="P-loop_NTPase"/>
</dbReference>
<evidence type="ECO:0000313" key="12">
    <source>
        <dbReference type="Proteomes" id="UP000293995"/>
    </source>
</evidence>
<dbReference type="InterPro" id="IPR003439">
    <property type="entry name" value="ABC_transporter-like_ATP-bd"/>
</dbReference>
<evidence type="ECO:0000259" key="10">
    <source>
        <dbReference type="PROSITE" id="PS50893"/>
    </source>
</evidence>
<evidence type="ECO:0000256" key="4">
    <source>
        <dbReference type="ARBA" id="ARBA00022475"/>
    </source>
</evidence>
<accession>A0A4P6EID3</accession>
<dbReference type="PROSITE" id="PS00211">
    <property type="entry name" value="ABC_TRANSPORTER_1"/>
    <property type="match status" value="1"/>
</dbReference>
<dbReference type="InterPro" id="IPR003593">
    <property type="entry name" value="AAA+_ATPase"/>
</dbReference>
<keyword evidence="3" id="KW-0813">Transport</keyword>
<gene>
    <name evidence="11" type="ORF">ET475_06775</name>
</gene>
<dbReference type="EMBL" id="CP035494">
    <property type="protein sequence ID" value="QAY61756.1"/>
    <property type="molecule type" value="Genomic_DNA"/>
</dbReference>
<evidence type="ECO:0000256" key="1">
    <source>
        <dbReference type="ARBA" id="ARBA00004202"/>
    </source>
</evidence>
<protein>
    <submittedName>
        <fullName evidence="11">ABC transporter ATP-binding protein</fullName>
    </submittedName>
</protein>
<evidence type="ECO:0000256" key="9">
    <source>
        <dbReference type="ARBA" id="ARBA00023136"/>
    </source>
</evidence>
<feature type="domain" description="ABC transporter" evidence="10">
    <location>
        <begin position="16"/>
        <end position="266"/>
    </location>
</feature>
<dbReference type="AlphaFoldDB" id="A0A4P6EID3"/>
<dbReference type="OrthoDB" id="8481147at2"/>
<evidence type="ECO:0000256" key="8">
    <source>
        <dbReference type="ARBA" id="ARBA00022967"/>
    </source>
</evidence>
<keyword evidence="5" id="KW-0997">Cell inner membrane</keyword>
<sequence length="301" mass="32696">MPSALPAASGPSQPLVRVEDLTVRFPSGGGHRVVVDGIGFEIEAGQVVSIVGESGSGKSLTALSLLKLVDEPGEISGGRVLFDGNDVLTLRRTALQRVRGGEVGMIFQEPMRSLNPVFTIGRQLIETIRAHESVSRSQAYERSVEWLKRVGLPDPDRIMGSYPHELSGGMLQRAMIAVALCCDPKLLIADEPTTALDVTIQAQIIDLILDLRDETGMAVLFITHDLGVVAEVADVVLVMYDGQIIERGDVFTVFERPQHPYTDALLRARPMPGARLDRLPIISDEVRRMASRRPESAGVDA</sequence>
<comment type="similarity">
    <text evidence="2">Belongs to the ABC transporter superfamily.</text>
</comment>
<dbReference type="RefSeq" id="WP_129393750.1">
    <property type="nucleotide sequence ID" value="NZ_CP035494.1"/>
</dbReference>
<dbReference type="KEGG" id="mprt:ET475_06775"/>
<dbReference type="GO" id="GO:0005524">
    <property type="term" value="F:ATP binding"/>
    <property type="evidence" value="ECO:0007669"/>
    <property type="project" value="UniProtKB-KW"/>
</dbReference>
<evidence type="ECO:0000256" key="6">
    <source>
        <dbReference type="ARBA" id="ARBA00022741"/>
    </source>
</evidence>
<name>A0A4P6EID3_9MICO</name>
<comment type="subcellular location">
    <subcellularLocation>
        <location evidence="1">Cell membrane</location>
        <topology evidence="1">Peripheral membrane protein</topology>
    </subcellularLocation>
</comment>
<dbReference type="GO" id="GO:0016887">
    <property type="term" value="F:ATP hydrolysis activity"/>
    <property type="evidence" value="ECO:0007669"/>
    <property type="project" value="InterPro"/>
</dbReference>
<dbReference type="FunFam" id="3.40.50.300:FF:000016">
    <property type="entry name" value="Oligopeptide ABC transporter ATP-binding component"/>
    <property type="match status" value="1"/>
</dbReference>
<keyword evidence="7 11" id="KW-0067">ATP-binding</keyword>
<proteinExistence type="inferred from homology"/>
<evidence type="ECO:0000256" key="2">
    <source>
        <dbReference type="ARBA" id="ARBA00005417"/>
    </source>
</evidence>
<dbReference type="SUPFAM" id="SSF52540">
    <property type="entry name" value="P-loop containing nucleoside triphosphate hydrolases"/>
    <property type="match status" value="1"/>
</dbReference>
<keyword evidence="4" id="KW-1003">Cell membrane</keyword>
<keyword evidence="9" id="KW-0472">Membrane</keyword>
<dbReference type="InterPro" id="IPR013563">
    <property type="entry name" value="Oligopep_ABC_C"/>
</dbReference>
<evidence type="ECO:0000313" key="11">
    <source>
        <dbReference type="EMBL" id="QAY61756.1"/>
    </source>
</evidence>